<feature type="compositionally biased region" description="Basic and acidic residues" evidence="4">
    <location>
        <begin position="19"/>
        <end position="42"/>
    </location>
</feature>
<evidence type="ECO:0000259" key="5">
    <source>
        <dbReference type="PROSITE" id="PS51645"/>
    </source>
</evidence>
<proteinExistence type="predicted"/>
<feature type="compositionally biased region" description="Low complexity" evidence="4">
    <location>
        <begin position="50"/>
        <end position="65"/>
    </location>
</feature>
<dbReference type="Pfam" id="PF00875">
    <property type="entry name" value="DNA_photolyase"/>
    <property type="match status" value="1"/>
</dbReference>
<dbReference type="AlphaFoldDB" id="A0AAV1HSM4"/>
<dbReference type="Gene3D" id="1.10.579.10">
    <property type="entry name" value="DNA Cyclobutane Dipyrimidine Photolyase, subunit A, domain 3"/>
    <property type="match status" value="1"/>
</dbReference>
<dbReference type="GO" id="GO:0005634">
    <property type="term" value="C:nucleus"/>
    <property type="evidence" value="ECO:0007669"/>
    <property type="project" value="UniProtKB-SubCell"/>
</dbReference>
<evidence type="ECO:0000313" key="6">
    <source>
        <dbReference type="EMBL" id="CAK0736332.1"/>
    </source>
</evidence>
<dbReference type="PROSITE" id="PS51645">
    <property type="entry name" value="PHR_CRY_ALPHA_BETA"/>
    <property type="match status" value="1"/>
</dbReference>
<dbReference type="InterPro" id="IPR052219">
    <property type="entry name" value="Photolyase_Class-2"/>
</dbReference>
<keyword evidence="3" id="KW-0539">Nucleus</keyword>
<evidence type="ECO:0000256" key="2">
    <source>
        <dbReference type="ARBA" id="ARBA00022833"/>
    </source>
</evidence>
<name>A0AAV1HSM4_9CHLO</name>
<evidence type="ECO:0000256" key="3">
    <source>
        <dbReference type="ARBA" id="ARBA00023242"/>
    </source>
</evidence>
<dbReference type="Gene3D" id="3.40.50.620">
    <property type="entry name" value="HUPs"/>
    <property type="match status" value="1"/>
</dbReference>
<dbReference type="SUPFAM" id="SSF48173">
    <property type="entry name" value="Cryptochrome/photolyase FAD-binding domain"/>
    <property type="match status" value="1"/>
</dbReference>
<dbReference type="InterPro" id="IPR009061">
    <property type="entry name" value="DNA-bd_dom_put_sf"/>
</dbReference>
<protein>
    <recommendedName>
        <fullName evidence="5">Photolyase/cryptochrome alpha/beta domain-containing protein</fullName>
    </recommendedName>
</protein>
<keyword evidence="2" id="KW-0862">Zinc</keyword>
<evidence type="ECO:0000256" key="4">
    <source>
        <dbReference type="SAM" id="MobiDB-lite"/>
    </source>
</evidence>
<dbReference type="PANTHER" id="PTHR10211:SF0">
    <property type="entry name" value="DEOXYRIBODIPYRIMIDINE PHOTO-LYASE"/>
    <property type="match status" value="1"/>
</dbReference>
<comment type="subcellular location">
    <subcellularLocation>
        <location evidence="1">Nucleus</location>
    </subcellularLocation>
</comment>
<dbReference type="InterPro" id="IPR037129">
    <property type="entry name" value="XPA_sf"/>
</dbReference>
<dbReference type="SUPFAM" id="SSF52425">
    <property type="entry name" value="Cryptochrome/photolyase, N-terminal domain"/>
    <property type="match status" value="1"/>
</dbReference>
<dbReference type="GO" id="GO:0000719">
    <property type="term" value="P:photoreactive repair"/>
    <property type="evidence" value="ECO:0007669"/>
    <property type="project" value="TreeGrafter"/>
</dbReference>
<keyword evidence="7" id="KW-1185">Reference proteome</keyword>
<reference evidence="6 7" key="1">
    <citation type="submission" date="2023-10" db="EMBL/GenBank/DDBJ databases">
        <authorList>
            <person name="Maclean D."/>
            <person name="Macfadyen A."/>
        </authorList>
    </citation>
    <scope>NUCLEOTIDE SEQUENCE [LARGE SCALE GENOMIC DNA]</scope>
</reference>
<gene>
    <name evidence="6" type="ORF">CVIRNUC_000729</name>
</gene>
<dbReference type="InterPro" id="IPR036155">
    <property type="entry name" value="Crypto/Photolyase_N_sf"/>
</dbReference>
<feature type="region of interest" description="Disordered" evidence="4">
    <location>
        <begin position="19"/>
        <end position="89"/>
    </location>
</feature>
<dbReference type="InterPro" id="IPR036134">
    <property type="entry name" value="Crypto/Photolyase_FAD-like_sf"/>
</dbReference>
<dbReference type="EMBL" id="CAUYUE010000001">
    <property type="protein sequence ID" value="CAK0736332.1"/>
    <property type="molecule type" value="Genomic_DNA"/>
</dbReference>
<evidence type="ECO:0000313" key="7">
    <source>
        <dbReference type="Proteomes" id="UP001314263"/>
    </source>
</evidence>
<dbReference type="SUPFAM" id="SSF46955">
    <property type="entry name" value="Putative DNA-binding domain"/>
    <property type="match status" value="1"/>
</dbReference>
<dbReference type="InterPro" id="IPR006050">
    <property type="entry name" value="DNA_photolyase_N"/>
</dbReference>
<dbReference type="Proteomes" id="UP001314263">
    <property type="component" value="Unassembled WGS sequence"/>
</dbReference>
<accession>A0AAV1HSM4</accession>
<feature type="domain" description="Photolyase/cryptochrome alpha/beta" evidence="5">
    <location>
        <begin position="117"/>
        <end position="254"/>
    </location>
</feature>
<dbReference type="PANTHER" id="PTHR10211">
    <property type="entry name" value="DEOXYRIBODIPYRIMIDINE PHOTOLYASE"/>
    <property type="match status" value="1"/>
</dbReference>
<dbReference type="GO" id="GO:0003904">
    <property type="term" value="F:deoxyribodipyrimidine photo-lyase activity"/>
    <property type="evidence" value="ECO:0007669"/>
    <property type="project" value="TreeGrafter"/>
</dbReference>
<comment type="caution">
    <text evidence="6">The sequence shown here is derived from an EMBL/GenBank/DDBJ whole genome shotgun (WGS) entry which is preliminary data.</text>
</comment>
<dbReference type="InterPro" id="IPR014729">
    <property type="entry name" value="Rossmann-like_a/b/a_fold"/>
</dbReference>
<sequence length="619" mass="68646">MSLYLQTEVEKLALEKWGGQEKLDAERAKRHEKRLDRERAKAESAVSTGSADASSSQLDAAAPSAEPAQRPAGADVPAQEEPTLQPSALPSFIRERIRDCSTNKPVSTLEPPAGEGKHVLYWMRTALRGHENPALDVARAVAGGQGLPLLVAAFVLRSHTYPTERRYQFILQGLHDTQLELREQGVELLIHVDGLSGPQKDGWKALMDLAAASSLVITEEMPTSPYAQWSKDLREQLPASVPMWAVDTACLYPMQLTARAPAKAYIFRSSTDRPRRERILAMPYSSGARNWANFLASCRGRKKEQIDTHLDLGWEPLDLTDEGLHIPELLQQCSWIDRTVPAVTHMRGGSQEGYARWELFRQKGLDLYAAHRNNALKRDGVSRLSAYHHFGMISPFKVARDALATKSNGATKYVDEFFTWREVAHAFCFRSWPVLESTAALPQWSQQALQQHAGDPREVKSLSQLEDGQTGDSIWDAMQHQLKTHGELHNNLRMKWGKAILPWTPTPDEAIAATCHVNHKYALDGCDPCSYGGILWCFGLFDKPMGAASTPVFGVVRKMTTASITNRLNWTAYKDLGVTPFQAAPAGPGAPPGAKRDSVVMGAPQPTLDTFFKKKPRMG</sequence>
<organism evidence="6 7">
    <name type="scientific">Coccomyxa viridis</name>
    <dbReference type="NCBI Taxonomy" id="1274662"/>
    <lineage>
        <taxon>Eukaryota</taxon>
        <taxon>Viridiplantae</taxon>
        <taxon>Chlorophyta</taxon>
        <taxon>core chlorophytes</taxon>
        <taxon>Trebouxiophyceae</taxon>
        <taxon>Trebouxiophyceae incertae sedis</taxon>
        <taxon>Coccomyxaceae</taxon>
        <taxon>Coccomyxa</taxon>
    </lineage>
</organism>
<dbReference type="Gene3D" id="3.90.530.10">
    <property type="entry name" value="XPA C-terminal domain"/>
    <property type="match status" value="1"/>
</dbReference>
<dbReference type="Gene3D" id="1.25.40.80">
    <property type="match status" value="1"/>
</dbReference>
<evidence type="ECO:0000256" key="1">
    <source>
        <dbReference type="ARBA" id="ARBA00004123"/>
    </source>
</evidence>